<organism evidence="3 4">
    <name type="scientific">Stylosanthes scabra</name>
    <dbReference type="NCBI Taxonomy" id="79078"/>
    <lineage>
        <taxon>Eukaryota</taxon>
        <taxon>Viridiplantae</taxon>
        <taxon>Streptophyta</taxon>
        <taxon>Embryophyta</taxon>
        <taxon>Tracheophyta</taxon>
        <taxon>Spermatophyta</taxon>
        <taxon>Magnoliopsida</taxon>
        <taxon>eudicotyledons</taxon>
        <taxon>Gunneridae</taxon>
        <taxon>Pentapetalae</taxon>
        <taxon>rosids</taxon>
        <taxon>fabids</taxon>
        <taxon>Fabales</taxon>
        <taxon>Fabaceae</taxon>
        <taxon>Papilionoideae</taxon>
        <taxon>50 kb inversion clade</taxon>
        <taxon>dalbergioids sensu lato</taxon>
        <taxon>Dalbergieae</taxon>
        <taxon>Pterocarpus clade</taxon>
        <taxon>Stylosanthes</taxon>
    </lineage>
</organism>
<evidence type="ECO:0000256" key="2">
    <source>
        <dbReference type="SAM" id="Phobius"/>
    </source>
</evidence>
<dbReference type="Proteomes" id="UP001341840">
    <property type="component" value="Unassembled WGS sequence"/>
</dbReference>
<feature type="region of interest" description="Disordered" evidence="1">
    <location>
        <begin position="223"/>
        <end position="262"/>
    </location>
</feature>
<keyword evidence="2" id="KW-0812">Transmembrane</keyword>
<comment type="caution">
    <text evidence="3">The sequence shown here is derived from an EMBL/GenBank/DDBJ whole genome shotgun (WGS) entry which is preliminary data.</text>
</comment>
<proteinExistence type="predicted"/>
<gene>
    <name evidence="3" type="ORF">PIB30_067285</name>
</gene>
<protein>
    <submittedName>
        <fullName evidence="3">Uncharacterized protein</fullName>
    </submittedName>
</protein>
<keyword evidence="4" id="KW-1185">Reference proteome</keyword>
<dbReference type="EMBL" id="JASCZI010030908">
    <property type="protein sequence ID" value="MED6125302.1"/>
    <property type="molecule type" value="Genomic_DNA"/>
</dbReference>
<evidence type="ECO:0000256" key="1">
    <source>
        <dbReference type="SAM" id="MobiDB-lite"/>
    </source>
</evidence>
<keyword evidence="2" id="KW-0472">Membrane</keyword>
<accession>A0ABU6RMH6</accession>
<evidence type="ECO:0000313" key="4">
    <source>
        <dbReference type="Proteomes" id="UP001341840"/>
    </source>
</evidence>
<feature type="transmembrane region" description="Helical" evidence="2">
    <location>
        <begin position="13"/>
        <end position="32"/>
    </location>
</feature>
<evidence type="ECO:0000313" key="3">
    <source>
        <dbReference type="EMBL" id="MED6125302.1"/>
    </source>
</evidence>
<sequence>MGDNNTTYLSFRLVSPSVIFFSVLVYLFVLTCRRSLHSPKSRKSRSRRPNTIKQGGTSNISCRKFEDVFYPNRCGLVRCSGSSRSSSLRLTKVSSITRRSSGQTRLPRIVTACTMGTRSFDHPPIEPKLFKETQTQKHDRSVVEKRADDLQPLSRCKRRAMRMLAQWARMLCGITLDFFAESLRSSCYGGSSASTASTQADPTTNTEAVDLREQVQNLIHSLENQGSTGGSGFSTTAPLPPHPPPQHENHLPVDDDNDYEDV</sequence>
<keyword evidence="2" id="KW-1133">Transmembrane helix</keyword>
<name>A0ABU6RMH6_9FABA</name>
<reference evidence="3 4" key="1">
    <citation type="journal article" date="2023" name="Plants (Basel)">
        <title>Bridging the Gap: Combining Genomics and Transcriptomics Approaches to Understand Stylosanthes scabra, an Orphan Legume from the Brazilian Caatinga.</title>
        <authorList>
            <person name="Ferreira-Neto J.R.C."/>
            <person name="da Silva M.D."/>
            <person name="Binneck E."/>
            <person name="de Melo N.F."/>
            <person name="da Silva R.H."/>
            <person name="de Melo A.L.T.M."/>
            <person name="Pandolfi V."/>
            <person name="Bustamante F.O."/>
            <person name="Brasileiro-Vidal A.C."/>
            <person name="Benko-Iseppon A.M."/>
        </authorList>
    </citation>
    <scope>NUCLEOTIDE SEQUENCE [LARGE SCALE GENOMIC DNA]</scope>
    <source>
        <tissue evidence="3">Leaves</tissue>
    </source>
</reference>